<protein>
    <submittedName>
        <fullName evidence="1">Uncharacterized protein</fullName>
    </submittedName>
</protein>
<sequence>MILIDFRRKSKLKYFPHLKGMAKKDFFLRDNYIQGIILYNNNITDSDKETTYEIASGFLDNKDNCDWSMRFIQYDFDFEKLKNIQVNNEELIIKIRSILDLLELEYEVKLENIDLNTFKYLNRLN</sequence>
<gene>
    <name evidence="1" type="ORF">SD1D_1164</name>
</gene>
<dbReference type="AlphaFoldDB" id="A0A0K8J5H1"/>
<evidence type="ECO:0000313" key="1">
    <source>
        <dbReference type="EMBL" id="CUH92710.1"/>
    </source>
</evidence>
<dbReference type="Proteomes" id="UP000196053">
    <property type="component" value="Chromosome I"/>
</dbReference>
<evidence type="ECO:0000313" key="2">
    <source>
        <dbReference type="Proteomes" id="UP000196053"/>
    </source>
</evidence>
<dbReference type="EMBL" id="LN879430">
    <property type="protein sequence ID" value="CUH92710.1"/>
    <property type="molecule type" value="Genomic_DNA"/>
</dbReference>
<proteinExistence type="predicted"/>
<reference evidence="2" key="1">
    <citation type="submission" date="2015-09" db="EMBL/GenBank/DDBJ databases">
        <authorList>
            <person name="Wibberg D."/>
        </authorList>
    </citation>
    <scope>NUCLEOTIDE SEQUENCE [LARGE SCALE GENOMIC DNA]</scope>
    <source>
        <strain evidence="2">SD1D</strain>
    </source>
</reference>
<keyword evidence="2" id="KW-1185">Reference proteome</keyword>
<dbReference type="KEGG" id="hsd:SD1D_1164"/>
<name>A0A0K8J5H1_9FIRM</name>
<organism evidence="1 2">
    <name type="scientific">Herbinix luporum</name>
    <dbReference type="NCBI Taxonomy" id="1679721"/>
    <lineage>
        <taxon>Bacteria</taxon>
        <taxon>Bacillati</taxon>
        <taxon>Bacillota</taxon>
        <taxon>Clostridia</taxon>
        <taxon>Lachnospirales</taxon>
        <taxon>Lachnospiraceae</taxon>
        <taxon>Herbinix</taxon>
    </lineage>
</organism>
<accession>A0A0K8J5H1</accession>